<reference evidence="2 3" key="1">
    <citation type="submission" date="2024-09" db="EMBL/GenBank/DDBJ databases">
        <authorList>
            <person name="D'Angelo T."/>
        </authorList>
    </citation>
    <scope>NUCLEOTIDE SEQUENCE [LARGE SCALE GENOMIC DNA]</scope>
    <source>
        <strain evidence="2">SAG AM-311-F02</strain>
    </source>
</reference>
<comment type="caution">
    <text evidence="2">The sequence shown here is derived from an EMBL/GenBank/DDBJ whole genome shotgun (WGS) entry which is preliminary data.</text>
</comment>
<keyword evidence="3" id="KW-1185">Reference proteome</keyword>
<name>A0ABV6YQ53_UNCEI</name>
<gene>
    <name evidence="2" type="ORF">ACFL2Z_04745</name>
</gene>
<evidence type="ECO:0008006" key="4">
    <source>
        <dbReference type="Google" id="ProtNLM"/>
    </source>
</evidence>
<organism evidence="2 3">
    <name type="scientific">Eiseniibacteriota bacterium</name>
    <dbReference type="NCBI Taxonomy" id="2212470"/>
    <lineage>
        <taxon>Bacteria</taxon>
        <taxon>Candidatus Eiseniibacteriota</taxon>
    </lineage>
</organism>
<dbReference type="EMBL" id="JBHPEI010000084">
    <property type="protein sequence ID" value="MFC1800199.1"/>
    <property type="molecule type" value="Genomic_DNA"/>
</dbReference>
<proteinExistence type="predicted"/>
<feature type="chain" id="PRO_5046909469" description="Outer membrane protein beta-barrel domain-containing protein" evidence="1">
    <location>
        <begin position="23"/>
        <end position="265"/>
    </location>
</feature>
<sequence>MRAILSAAIVSVLLLSGVTAHAAADLGQPAPLGRLQEFSWGLGYHNYRAEWQTEDKDVRTGILRQSNYWIQVYFTFAENWEFYTRFGVANLKIDTLFTQLDPPADYEAEYNFNLTLGMNGLLYRGPGWGIGPILQASFYADYETELEGELREGMGGVPGTVLARYQGWRDINLGIAAQVDVGPLVLYGGGFGYWTTADGHVEITGDEAGITRRQQATVDEKGNFGGYVGTRIPMGRAWSFHAEGQYKSDISFSVALSQRLSAYFD</sequence>
<evidence type="ECO:0000313" key="2">
    <source>
        <dbReference type="EMBL" id="MFC1800199.1"/>
    </source>
</evidence>
<evidence type="ECO:0000256" key="1">
    <source>
        <dbReference type="SAM" id="SignalP"/>
    </source>
</evidence>
<evidence type="ECO:0000313" key="3">
    <source>
        <dbReference type="Proteomes" id="UP001594288"/>
    </source>
</evidence>
<keyword evidence="1" id="KW-0732">Signal</keyword>
<feature type="signal peptide" evidence="1">
    <location>
        <begin position="1"/>
        <end position="22"/>
    </location>
</feature>
<accession>A0ABV6YQ53</accession>
<protein>
    <recommendedName>
        <fullName evidence="4">Outer membrane protein beta-barrel domain-containing protein</fullName>
    </recommendedName>
</protein>
<dbReference type="Proteomes" id="UP001594288">
    <property type="component" value="Unassembled WGS sequence"/>
</dbReference>